<dbReference type="InterPro" id="IPR011129">
    <property type="entry name" value="CSD"/>
</dbReference>
<dbReference type="Gene3D" id="2.40.50.140">
    <property type="entry name" value="Nucleic acid-binding proteins"/>
    <property type="match status" value="1"/>
</dbReference>
<dbReference type="PROSITE" id="PS00352">
    <property type="entry name" value="CSD_1"/>
    <property type="match status" value="1"/>
</dbReference>
<keyword evidence="1" id="KW-0597">Phosphoprotein</keyword>
<evidence type="ECO:0000313" key="4">
    <source>
        <dbReference type="EMBL" id="CAD7278200.1"/>
    </source>
</evidence>
<proteinExistence type="predicted"/>
<dbReference type="CDD" id="cd04458">
    <property type="entry name" value="CSP_CDS"/>
    <property type="match status" value="1"/>
</dbReference>
<dbReference type="Proteomes" id="UP000678499">
    <property type="component" value="Unassembled WGS sequence"/>
</dbReference>
<feature type="region of interest" description="Disordered" evidence="2">
    <location>
        <begin position="127"/>
        <end position="151"/>
    </location>
</feature>
<evidence type="ECO:0000256" key="1">
    <source>
        <dbReference type="ARBA" id="ARBA00022553"/>
    </source>
</evidence>
<dbReference type="SMART" id="SM00357">
    <property type="entry name" value="CSP"/>
    <property type="match status" value="1"/>
</dbReference>
<dbReference type="FunFam" id="2.40.50.140:FF:000086">
    <property type="entry name" value="Cold shock domain-containing protein C2"/>
    <property type="match status" value="1"/>
</dbReference>
<feature type="compositionally biased region" description="Polar residues" evidence="2">
    <location>
        <begin position="142"/>
        <end position="151"/>
    </location>
</feature>
<keyword evidence="5" id="KW-1185">Reference proteome</keyword>
<dbReference type="OrthoDB" id="448492at2759"/>
<evidence type="ECO:0000313" key="5">
    <source>
        <dbReference type="Proteomes" id="UP000678499"/>
    </source>
</evidence>
<dbReference type="InterPro" id="IPR019844">
    <property type="entry name" value="CSD_CS"/>
</dbReference>
<dbReference type="InterPro" id="IPR002059">
    <property type="entry name" value="CSP_DNA-bd"/>
</dbReference>
<dbReference type="PANTHER" id="PTHR12962:SF1">
    <property type="entry name" value="COLD SHOCK DOMAIN-CONTAINING PROTEIN CG9705"/>
    <property type="match status" value="1"/>
</dbReference>
<feature type="domain" description="CSD" evidence="3">
    <location>
        <begin position="51"/>
        <end position="117"/>
    </location>
</feature>
<dbReference type="EMBL" id="CAJPEX010001152">
    <property type="protein sequence ID" value="CAG0918352.1"/>
    <property type="molecule type" value="Genomic_DNA"/>
</dbReference>
<gene>
    <name evidence="4" type="ORF">NMOB1V02_LOCUS5911</name>
</gene>
<dbReference type="AlphaFoldDB" id="A0A7R9GEJ8"/>
<dbReference type="InterPro" id="IPR052069">
    <property type="entry name" value="Ca-reg_mRNA-binding_domain"/>
</dbReference>
<feature type="region of interest" description="Disordered" evidence="2">
    <location>
        <begin position="1"/>
        <end position="27"/>
    </location>
</feature>
<dbReference type="GO" id="GO:0005737">
    <property type="term" value="C:cytoplasm"/>
    <property type="evidence" value="ECO:0007669"/>
    <property type="project" value="TreeGrafter"/>
</dbReference>
<name>A0A7R9GEJ8_9CRUS</name>
<evidence type="ECO:0000259" key="3">
    <source>
        <dbReference type="PROSITE" id="PS51857"/>
    </source>
</evidence>
<dbReference type="InterPro" id="IPR012340">
    <property type="entry name" value="NA-bd_OB-fold"/>
</dbReference>
<dbReference type="PANTHER" id="PTHR12962">
    <property type="entry name" value="CALCIUM-REGULATED HEAT STABLE PROTEIN CRHSP-24-RELATED"/>
    <property type="match status" value="1"/>
</dbReference>
<organism evidence="4">
    <name type="scientific">Notodromas monacha</name>
    <dbReference type="NCBI Taxonomy" id="399045"/>
    <lineage>
        <taxon>Eukaryota</taxon>
        <taxon>Metazoa</taxon>
        <taxon>Ecdysozoa</taxon>
        <taxon>Arthropoda</taxon>
        <taxon>Crustacea</taxon>
        <taxon>Oligostraca</taxon>
        <taxon>Ostracoda</taxon>
        <taxon>Podocopa</taxon>
        <taxon>Podocopida</taxon>
        <taxon>Cypridocopina</taxon>
        <taxon>Cypridoidea</taxon>
        <taxon>Cyprididae</taxon>
        <taxon>Notodromas</taxon>
    </lineage>
</organism>
<dbReference type="GO" id="GO:0043488">
    <property type="term" value="P:regulation of mRNA stability"/>
    <property type="evidence" value="ECO:0007669"/>
    <property type="project" value="TreeGrafter"/>
</dbReference>
<evidence type="ECO:0000256" key="2">
    <source>
        <dbReference type="SAM" id="MobiDB-lite"/>
    </source>
</evidence>
<dbReference type="PROSITE" id="PS51857">
    <property type="entry name" value="CSD_2"/>
    <property type="match status" value="1"/>
</dbReference>
<dbReference type="Pfam" id="PF00313">
    <property type="entry name" value="CSD"/>
    <property type="match status" value="1"/>
</dbReference>
<reference evidence="4" key="1">
    <citation type="submission" date="2020-11" db="EMBL/GenBank/DDBJ databases">
        <authorList>
            <person name="Tran Van P."/>
        </authorList>
    </citation>
    <scope>NUCLEOTIDE SEQUENCE</scope>
</reference>
<dbReference type="EMBL" id="OA883189">
    <property type="protein sequence ID" value="CAD7278200.1"/>
    <property type="molecule type" value="Genomic_DNA"/>
</dbReference>
<dbReference type="GO" id="GO:0003730">
    <property type="term" value="F:mRNA 3'-UTR binding"/>
    <property type="evidence" value="ECO:0007669"/>
    <property type="project" value="TreeGrafter"/>
</dbReference>
<accession>A0A7R9GEJ8</accession>
<sequence>MSEPVKIPEENNDSFTPDASPGVANLSFPSPIITKRMRSNSMSERLLMNPEHKGMVKYFSRSHGHGFIKPNDGGTDIFLHISDIDGEYVPKSGDEVAYRLCPIPPKMEKTQAVHVRIVNFCPSRHQRWTSPCEQDEDEAIPPTSSMPAMAD</sequence>
<dbReference type="SUPFAM" id="SSF50249">
    <property type="entry name" value="Nucleic acid-binding proteins"/>
    <property type="match status" value="1"/>
</dbReference>
<protein>
    <recommendedName>
        <fullName evidence="3">CSD domain-containing protein</fullName>
    </recommendedName>
</protein>